<evidence type="ECO:0000259" key="2">
    <source>
        <dbReference type="Pfam" id="PF16900"/>
    </source>
</evidence>
<dbReference type="Proteomes" id="UP000435112">
    <property type="component" value="Unassembled WGS sequence"/>
</dbReference>
<evidence type="ECO:0000313" key="3">
    <source>
        <dbReference type="EMBL" id="KAE9035791.1"/>
    </source>
</evidence>
<comment type="caution">
    <text evidence="5">The sequence shown here is derived from an EMBL/GenBank/DDBJ whole genome shotgun (WGS) entry which is preliminary data.</text>
</comment>
<dbReference type="Proteomes" id="UP000434957">
    <property type="component" value="Unassembled WGS sequence"/>
</dbReference>
<keyword evidence="7" id="KW-1185">Reference proteome</keyword>
<dbReference type="OrthoDB" id="1751331at2759"/>
<protein>
    <recommendedName>
        <fullName evidence="2">Replication protein A OB domain-containing protein</fullName>
    </recommendedName>
</protein>
<dbReference type="AlphaFoldDB" id="A0A6A4FDJ7"/>
<evidence type="ECO:0000256" key="1">
    <source>
        <dbReference type="ARBA" id="ARBA00023125"/>
    </source>
</evidence>
<evidence type="ECO:0000313" key="8">
    <source>
        <dbReference type="Proteomes" id="UP000435112"/>
    </source>
</evidence>
<evidence type="ECO:0000313" key="6">
    <source>
        <dbReference type="Proteomes" id="UP000429607"/>
    </source>
</evidence>
<dbReference type="Proteomes" id="UP000429607">
    <property type="component" value="Unassembled WGS sequence"/>
</dbReference>
<keyword evidence="1" id="KW-0238">DNA-binding</keyword>
<sequence length="139" mass="15243">MTQFPEPVFPFTTLAQLPGLASNATTTVTGVITNVGQLKDITTRKRKQTFKCEFLLADDSDTEILCTVWGQNAEVLQEAMQGRVDVVKDGQASDYMNVRSINSPLGTLILHDPTLAKSAELLHWFANIPLGHSFNSIHG</sequence>
<dbReference type="SUPFAM" id="SSF50249">
    <property type="entry name" value="Nucleic acid-binding proteins"/>
    <property type="match status" value="1"/>
</dbReference>
<dbReference type="Gene3D" id="2.40.50.140">
    <property type="entry name" value="Nucleic acid-binding proteins"/>
    <property type="match status" value="1"/>
</dbReference>
<organism evidence="5 7">
    <name type="scientific">Phytophthora rubi</name>
    <dbReference type="NCBI Taxonomy" id="129364"/>
    <lineage>
        <taxon>Eukaryota</taxon>
        <taxon>Sar</taxon>
        <taxon>Stramenopiles</taxon>
        <taxon>Oomycota</taxon>
        <taxon>Peronosporomycetes</taxon>
        <taxon>Peronosporales</taxon>
        <taxon>Peronosporaceae</taxon>
        <taxon>Phytophthora</taxon>
    </lineage>
</organism>
<dbReference type="EMBL" id="QXFT01000361">
    <property type="protein sequence ID" value="KAE9346142.1"/>
    <property type="molecule type" value="Genomic_DNA"/>
</dbReference>
<proteinExistence type="predicted"/>
<dbReference type="GO" id="GO:0003677">
    <property type="term" value="F:DNA binding"/>
    <property type="evidence" value="ECO:0007669"/>
    <property type="project" value="UniProtKB-KW"/>
</dbReference>
<dbReference type="Pfam" id="PF16900">
    <property type="entry name" value="REPA_OB_2"/>
    <property type="match status" value="1"/>
</dbReference>
<dbReference type="InterPro" id="IPR012340">
    <property type="entry name" value="NA-bd_OB-fold"/>
</dbReference>
<dbReference type="InterPro" id="IPR031657">
    <property type="entry name" value="REPA_OB_2"/>
</dbReference>
<evidence type="ECO:0000313" key="7">
    <source>
        <dbReference type="Proteomes" id="UP000434957"/>
    </source>
</evidence>
<evidence type="ECO:0000313" key="5">
    <source>
        <dbReference type="EMBL" id="KAE9346142.1"/>
    </source>
</evidence>
<gene>
    <name evidence="4" type="ORF">PR001_g6700</name>
    <name evidence="3" type="ORF">PR002_g7383</name>
    <name evidence="5" type="ORF">PR003_g7579</name>
</gene>
<evidence type="ECO:0000313" key="4">
    <source>
        <dbReference type="EMBL" id="KAE9041245.1"/>
    </source>
</evidence>
<name>A0A6A4FDJ7_9STRA</name>
<reference evidence="5 7" key="1">
    <citation type="submission" date="2018-08" db="EMBL/GenBank/DDBJ databases">
        <title>Genomic investigation of the strawberry pathogen Phytophthora fragariae indicates pathogenicity is determined by transcriptional variation in three key races.</title>
        <authorList>
            <person name="Adams T.M."/>
            <person name="Armitage A.D."/>
            <person name="Sobczyk M.K."/>
            <person name="Bates H.J."/>
            <person name="Dunwell J.M."/>
            <person name="Nellist C.F."/>
            <person name="Harrison R.J."/>
        </authorList>
    </citation>
    <scope>NUCLEOTIDE SEQUENCE [LARGE SCALE GENOMIC DNA]</scope>
    <source>
        <strain evidence="4 6">SCRP249</strain>
        <strain evidence="3 8">SCRP324</strain>
        <strain evidence="5 7">SCRP333</strain>
    </source>
</reference>
<dbReference type="EMBL" id="QXFV01000319">
    <property type="protein sequence ID" value="KAE9041245.1"/>
    <property type="molecule type" value="Genomic_DNA"/>
</dbReference>
<dbReference type="EMBL" id="QXFU01000353">
    <property type="protein sequence ID" value="KAE9035791.1"/>
    <property type="molecule type" value="Genomic_DNA"/>
</dbReference>
<accession>A0A6A4FDJ7</accession>
<feature type="domain" description="Replication protein A OB" evidence="2">
    <location>
        <begin position="15"/>
        <end position="101"/>
    </location>
</feature>